<name>A0A0F5QDC1_9HYPH</name>
<dbReference type="SUPFAM" id="SSF55729">
    <property type="entry name" value="Acyl-CoA N-acyltransferases (Nat)"/>
    <property type="match status" value="1"/>
</dbReference>
<sequence>MSAFPVFLTDRRTRSSVDAHLVEGITSDHLQQVEETWQPAVARHIQGLISSGAPRSDWPQSWHWDWPKKMSALGNLLAYRNFAITRNGRLQGLMIVKTEGYRARGPNQTGQHLVYIDYVETAPWNRRPIVSEPEFSGVGTVFMRAAIEISREEGFYGRIGLHSLPQSEPFYRRLNMTELGADSSKQNLTYFEMTSEQADAFSS</sequence>
<dbReference type="EMBL" id="LANJ01000016">
    <property type="protein sequence ID" value="KKC38004.1"/>
    <property type="molecule type" value="Genomic_DNA"/>
</dbReference>
<protein>
    <recommendedName>
        <fullName evidence="3">N-acetyltransferase domain-containing protein</fullName>
    </recommendedName>
</protein>
<keyword evidence="2" id="KW-1185">Reference proteome</keyword>
<accession>A0A0F5QDC1</accession>
<comment type="caution">
    <text evidence="1">The sequence shown here is derived from an EMBL/GenBank/DDBJ whole genome shotgun (WGS) entry which is preliminary data.</text>
</comment>
<evidence type="ECO:0008006" key="3">
    <source>
        <dbReference type="Google" id="ProtNLM"/>
    </source>
</evidence>
<dbReference type="STRING" id="1293439.WH87_10220"/>
<organism evidence="1 2">
    <name type="scientific">Devosia epidermidihirudinis</name>
    <dbReference type="NCBI Taxonomy" id="1293439"/>
    <lineage>
        <taxon>Bacteria</taxon>
        <taxon>Pseudomonadati</taxon>
        <taxon>Pseudomonadota</taxon>
        <taxon>Alphaproteobacteria</taxon>
        <taxon>Hyphomicrobiales</taxon>
        <taxon>Devosiaceae</taxon>
        <taxon>Devosia</taxon>
    </lineage>
</organism>
<evidence type="ECO:0000313" key="1">
    <source>
        <dbReference type="EMBL" id="KKC38004.1"/>
    </source>
</evidence>
<dbReference type="Gene3D" id="3.40.630.30">
    <property type="match status" value="1"/>
</dbReference>
<dbReference type="AlphaFoldDB" id="A0A0F5QDC1"/>
<reference evidence="1 2" key="1">
    <citation type="submission" date="2015-03" db="EMBL/GenBank/DDBJ databases">
        <authorList>
            <person name="Lepp D."/>
            <person name="Hassan Y.I."/>
            <person name="Li X.-Z."/>
            <person name="Zhou T."/>
        </authorList>
    </citation>
    <scope>NUCLEOTIDE SEQUENCE [LARGE SCALE GENOMIC DNA]</scope>
    <source>
        <strain evidence="1 2">E84</strain>
    </source>
</reference>
<gene>
    <name evidence="1" type="ORF">WH87_10220</name>
</gene>
<dbReference type="Proteomes" id="UP000033411">
    <property type="component" value="Unassembled WGS sequence"/>
</dbReference>
<dbReference type="PATRIC" id="fig|1293439.3.peg.1627"/>
<proteinExistence type="predicted"/>
<evidence type="ECO:0000313" key="2">
    <source>
        <dbReference type="Proteomes" id="UP000033411"/>
    </source>
</evidence>
<dbReference type="InterPro" id="IPR016181">
    <property type="entry name" value="Acyl_CoA_acyltransferase"/>
</dbReference>